<evidence type="ECO:0000256" key="2">
    <source>
        <dbReference type="ARBA" id="ARBA00022741"/>
    </source>
</evidence>
<dbReference type="GO" id="GO:0005524">
    <property type="term" value="F:ATP binding"/>
    <property type="evidence" value="ECO:0007669"/>
    <property type="project" value="UniProtKB-UniRule"/>
</dbReference>
<dbReference type="PROSITE" id="PS51902">
    <property type="entry name" value="CLPX_ZB"/>
    <property type="match status" value="1"/>
</dbReference>
<feature type="binding site" evidence="6 7">
    <location>
        <position position="35"/>
    </location>
    <ligand>
        <name>Zn(2+)</name>
        <dbReference type="ChEBI" id="CHEBI:29105"/>
    </ligand>
</feature>
<dbReference type="GO" id="GO:0046983">
    <property type="term" value="F:protein dimerization activity"/>
    <property type="evidence" value="ECO:0007669"/>
    <property type="project" value="UniProtKB-UniRule"/>
</dbReference>
<dbReference type="GO" id="GO:0140662">
    <property type="term" value="F:ATP-dependent protein folding chaperone"/>
    <property type="evidence" value="ECO:0007669"/>
    <property type="project" value="InterPro"/>
</dbReference>
<evidence type="ECO:0000256" key="1">
    <source>
        <dbReference type="ARBA" id="ARBA00022723"/>
    </source>
</evidence>
<evidence type="ECO:0000313" key="9">
    <source>
        <dbReference type="EMBL" id="SDP01253.1"/>
    </source>
</evidence>
<dbReference type="GO" id="GO:0009376">
    <property type="term" value="C:HslUV protease complex"/>
    <property type="evidence" value="ECO:0007669"/>
    <property type="project" value="TreeGrafter"/>
</dbReference>
<keyword evidence="9" id="KW-0378">Hydrolase</keyword>
<dbReference type="InterPro" id="IPR050052">
    <property type="entry name" value="ATP-dep_Clp_protease_ClpX"/>
</dbReference>
<dbReference type="OrthoDB" id="9804062at2"/>
<dbReference type="Pfam" id="PF10431">
    <property type="entry name" value="ClpB_D2-small"/>
    <property type="match status" value="1"/>
</dbReference>
<dbReference type="InterPro" id="IPR010603">
    <property type="entry name" value="Znf_CppX_C4"/>
</dbReference>
<dbReference type="NCBIfam" id="NF003745">
    <property type="entry name" value="PRK05342.1"/>
    <property type="match status" value="1"/>
</dbReference>
<dbReference type="SUPFAM" id="SSF52540">
    <property type="entry name" value="P-loop containing nucleoside triphosphate hydrolases"/>
    <property type="match status" value="1"/>
</dbReference>
<proteinExistence type="inferred from homology"/>
<gene>
    <name evidence="6" type="primary">clpX</name>
    <name evidence="9" type="ORF">SAMN05421677_110102</name>
</gene>
<comment type="similarity">
    <text evidence="6 7">Belongs to the ClpX chaperone family.</text>
</comment>
<dbReference type="GO" id="GO:0051301">
    <property type="term" value="P:cell division"/>
    <property type="evidence" value="ECO:0007669"/>
    <property type="project" value="TreeGrafter"/>
</dbReference>
<dbReference type="GO" id="GO:0051603">
    <property type="term" value="P:proteolysis involved in protein catabolic process"/>
    <property type="evidence" value="ECO:0007669"/>
    <property type="project" value="TreeGrafter"/>
</dbReference>
<dbReference type="STRING" id="240303.SAMN05421677_110102"/>
<dbReference type="Proteomes" id="UP000198860">
    <property type="component" value="Unassembled WGS sequence"/>
</dbReference>
<dbReference type="NCBIfam" id="TIGR00382">
    <property type="entry name" value="clpX"/>
    <property type="match status" value="1"/>
</dbReference>
<dbReference type="AlphaFoldDB" id="A0A1H0P8A3"/>
<dbReference type="FunFam" id="1.10.8.60:FF:000002">
    <property type="entry name" value="ATP-dependent Clp protease ATP-binding subunit ClpX"/>
    <property type="match status" value="1"/>
</dbReference>
<dbReference type="Gene3D" id="6.20.220.10">
    <property type="entry name" value="ClpX chaperone, C4-type zinc finger domain"/>
    <property type="match status" value="1"/>
</dbReference>
<protein>
    <recommendedName>
        <fullName evidence="6">ATP-dependent Clp protease ATP-binding subunit ClpX</fullName>
    </recommendedName>
</protein>
<feature type="binding site" evidence="6 7">
    <location>
        <position position="38"/>
    </location>
    <ligand>
        <name>Zn(2+)</name>
        <dbReference type="ChEBI" id="CHEBI:29105"/>
    </ligand>
</feature>
<keyword evidence="9" id="KW-0645">Protease</keyword>
<dbReference type="GO" id="GO:0008270">
    <property type="term" value="F:zinc ion binding"/>
    <property type="evidence" value="ECO:0007669"/>
    <property type="project" value="UniProtKB-UniRule"/>
</dbReference>
<dbReference type="PANTHER" id="PTHR48102:SF7">
    <property type="entry name" value="ATP-DEPENDENT CLP PROTEASE ATP-BINDING SUBUNIT CLPX-LIKE, MITOCHONDRIAL"/>
    <property type="match status" value="1"/>
</dbReference>
<keyword evidence="10" id="KW-1185">Reference proteome</keyword>
<dbReference type="GeneID" id="78008386"/>
<dbReference type="RefSeq" id="WP_089652698.1">
    <property type="nucleotide sequence ID" value="NZ_FNIZ01000010.1"/>
</dbReference>
<dbReference type="CDD" id="cd19497">
    <property type="entry name" value="RecA-like_ClpX"/>
    <property type="match status" value="1"/>
</dbReference>
<dbReference type="GO" id="GO:0051082">
    <property type="term" value="F:unfolded protein binding"/>
    <property type="evidence" value="ECO:0007669"/>
    <property type="project" value="UniProtKB-UniRule"/>
</dbReference>
<dbReference type="FunFam" id="3.40.50.300:FF:000005">
    <property type="entry name" value="ATP-dependent Clp protease ATP-binding subunit ClpX"/>
    <property type="match status" value="1"/>
</dbReference>
<dbReference type="InterPro" id="IPR019489">
    <property type="entry name" value="Clp_ATPase_C"/>
</dbReference>
<dbReference type="SUPFAM" id="SSF57716">
    <property type="entry name" value="Glucocorticoid receptor-like (DNA-binding domain)"/>
    <property type="match status" value="1"/>
</dbReference>
<dbReference type="InterPro" id="IPR004487">
    <property type="entry name" value="Clp_protease_ATP-bd_su_ClpX"/>
</dbReference>
<dbReference type="InterPro" id="IPR059188">
    <property type="entry name" value="Znf_CLPX-like"/>
</dbReference>
<keyword evidence="1 6" id="KW-0479">Metal-binding</keyword>
<dbReference type="InterPro" id="IPR003959">
    <property type="entry name" value="ATPase_AAA_core"/>
</dbReference>
<keyword evidence="5 6" id="KW-0143">Chaperone</keyword>
<dbReference type="EMBL" id="FNIZ01000010">
    <property type="protein sequence ID" value="SDP01253.1"/>
    <property type="molecule type" value="Genomic_DNA"/>
</dbReference>
<dbReference type="Gene3D" id="1.10.8.60">
    <property type="match status" value="1"/>
</dbReference>
<evidence type="ECO:0000256" key="4">
    <source>
        <dbReference type="ARBA" id="ARBA00022840"/>
    </source>
</evidence>
<dbReference type="GO" id="GO:0016887">
    <property type="term" value="F:ATP hydrolysis activity"/>
    <property type="evidence" value="ECO:0007669"/>
    <property type="project" value="InterPro"/>
</dbReference>
<keyword evidence="2 6" id="KW-0547">Nucleotide-binding</keyword>
<dbReference type="PANTHER" id="PTHR48102">
    <property type="entry name" value="ATP-DEPENDENT CLP PROTEASE ATP-BINDING SUBUNIT CLPX-LIKE, MITOCHONDRIAL-RELATED"/>
    <property type="match status" value="1"/>
</dbReference>
<dbReference type="SMART" id="SM00382">
    <property type="entry name" value="AAA"/>
    <property type="match status" value="1"/>
</dbReference>
<feature type="binding site" evidence="6 7">
    <location>
        <position position="13"/>
    </location>
    <ligand>
        <name>Zn(2+)</name>
        <dbReference type="ChEBI" id="CHEBI:29105"/>
    </ligand>
</feature>
<reference evidence="10" key="1">
    <citation type="submission" date="2016-10" db="EMBL/GenBank/DDBJ databases">
        <authorList>
            <person name="Varghese N."/>
            <person name="Submissions S."/>
        </authorList>
    </citation>
    <scope>NUCLEOTIDE SEQUENCE [LARGE SCALE GENOMIC DNA]</scope>
    <source>
        <strain evidence="10">CGMCC 1.3703</strain>
    </source>
</reference>
<evidence type="ECO:0000313" key="10">
    <source>
        <dbReference type="Proteomes" id="UP000198860"/>
    </source>
</evidence>
<comment type="function">
    <text evidence="6">ATP-dependent specificity component of the Clp protease. It directs the protease to specific substrates. Can perform chaperone functions in the absence of ClpP.</text>
</comment>
<dbReference type="HAMAP" id="MF_00175">
    <property type="entry name" value="ClpX"/>
    <property type="match status" value="1"/>
</dbReference>
<keyword evidence="3 6" id="KW-0862">Zinc</keyword>
<organism evidence="9 10">
    <name type="scientific">Halobacillus aidingensis</name>
    <dbReference type="NCBI Taxonomy" id="240303"/>
    <lineage>
        <taxon>Bacteria</taxon>
        <taxon>Bacillati</taxon>
        <taxon>Bacillota</taxon>
        <taxon>Bacilli</taxon>
        <taxon>Bacillales</taxon>
        <taxon>Bacillaceae</taxon>
        <taxon>Halobacillus</taxon>
    </lineage>
</organism>
<dbReference type="GO" id="GO:0008233">
    <property type="term" value="F:peptidase activity"/>
    <property type="evidence" value="ECO:0007669"/>
    <property type="project" value="UniProtKB-KW"/>
</dbReference>
<dbReference type="Pfam" id="PF07724">
    <property type="entry name" value="AAA_2"/>
    <property type="match status" value="1"/>
</dbReference>
<evidence type="ECO:0000256" key="6">
    <source>
        <dbReference type="HAMAP-Rule" id="MF_00175"/>
    </source>
</evidence>
<dbReference type="InterPro" id="IPR046425">
    <property type="entry name" value="ClpX_bact"/>
</dbReference>
<feature type="binding site" evidence="6">
    <location>
        <begin position="117"/>
        <end position="124"/>
    </location>
    <ligand>
        <name>ATP</name>
        <dbReference type="ChEBI" id="CHEBI:30616"/>
    </ligand>
</feature>
<sequence length="425" mass="47178">MFKFNDEKGQLKCSFCGKSQEQVRKLVAGPGVYICDECIELCTEIVEEELGNEEEVEFKEVPKPQEIREILSDYVIGQDQAKKNLSVAVYNHYKRINAGVKNDDVELAKSNILMLGPTGSGKTLLAQTLARILNVPFAIADATSLTEAGYVGEDVENILLKLIQAADYDVEKAEKGIIYIDEIDKVARKSENPSITRDVSGEGVQQALLKILEGTQASVPPQGGRKHPHQEFIQIDTTNVLFIVGGAFDGIDQIIKRRLGRKVIGFGSEQAADEAEKKELLTKVLPEDLLSYGLIPEFIGRLPVIGSLEQLDEDALVEILTKPKNALVKQYQKLFQIDHVELEMEEDALREIARLAIERKTGARGLRSIIEGIMLDVMYELPSRDDIEKCIITKETVTAKNGRPKLVLTDGTVEDENKQSPKESA</sequence>
<dbReference type="InterPro" id="IPR038366">
    <property type="entry name" value="Znf_CppX_C4_sf"/>
</dbReference>
<dbReference type="Gene3D" id="3.40.50.300">
    <property type="entry name" value="P-loop containing nucleotide triphosphate hydrolases"/>
    <property type="match status" value="1"/>
</dbReference>
<evidence type="ECO:0000256" key="5">
    <source>
        <dbReference type="ARBA" id="ARBA00023186"/>
    </source>
</evidence>
<dbReference type="InterPro" id="IPR027417">
    <property type="entry name" value="P-loop_NTPase"/>
</dbReference>
<evidence type="ECO:0000259" key="8">
    <source>
        <dbReference type="PROSITE" id="PS51902"/>
    </source>
</evidence>
<dbReference type="InterPro" id="IPR003593">
    <property type="entry name" value="AAA+_ATPase"/>
</dbReference>
<keyword evidence="4 6" id="KW-0067">ATP-binding</keyword>
<name>A0A1H0P8A3_HALAD</name>
<feature type="binding site" evidence="6 7">
    <location>
        <position position="16"/>
    </location>
    <ligand>
        <name>Zn(2+)</name>
        <dbReference type="ChEBI" id="CHEBI:29105"/>
    </ligand>
</feature>
<dbReference type="Pfam" id="PF06689">
    <property type="entry name" value="zf-C4_ClpX"/>
    <property type="match status" value="1"/>
</dbReference>
<accession>A0A1H0P8A3</accession>
<evidence type="ECO:0000256" key="7">
    <source>
        <dbReference type="PROSITE-ProRule" id="PRU01250"/>
    </source>
</evidence>
<comment type="subunit">
    <text evidence="6">Component of the ClpX-ClpP complex. Forms a hexameric ring that, in the presence of ATP, binds to fourteen ClpP subunits assembled into a disk-like structure with a central cavity, resembling the structure of eukaryotic proteasomes.</text>
</comment>
<feature type="domain" description="ClpX-type ZB" evidence="8">
    <location>
        <begin position="1"/>
        <end position="54"/>
    </location>
</feature>
<dbReference type="SMART" id="SM00994">
    <property type="entry name" value="zf-C4_ClpX"/>
    <property type="match status" value="1"/>
</dbReference>
<dbReference type="SMART" id="SM01086">
    <property type="entry name" value="ClpB_D2-small"/>
    <property type="match status" value="1"/>
</dbReference>
<evidence type="ECO:0000256" key="3">
    <source>
        <dbReference type="ARBA" id="ARBA00022833"/>
    </source>
</evidence>